<dbReference type="STRING" id="1921421.M493_03940"/>
<protein>
    <submittedName>
        <fullName evidence="1">Uncharacterized protein</fullName>
    </submittedName>
</protein>
<dbReference type="HOGENOM" id="CLU_2861363_0_0_9"/>
<evidence type="ECO:0000313" key="1">
    <source>
        <dbReference type="EMBL" id="AGT31094.1"/>
    </source>
</evidence>
<dbReference type="PATRIC" id="fig|1345697.3.peg.688"/>
<sequence>MVDGAWRRHFARGGDVWKALNAAKNVLHLIDCIRSLVGTDFFMAVFVIHAPLGQENNIMMKSHF</sequence>
<organism evidence="1 2">
    <name type="scientific">Geobacillus genomosp. 3</name>
    <dbReference type="NCBI Taxonomy" id="1921421"/>
    <lineage>
        <taxon>Bacteria</taxon>
        <taxon>Bacillati</taxon>
        <taxon>Bacillota</taxon>
        <taxon>Bacilli</taxon>
        <taxon>Bacillales</taxon>
        <taxon>Anoxybacillaceae</taxon>
        <taxon>Geobacillus</taxon>
    </lineage>
</organism>
<gene>
    <name evidence="1" type="ORF">M493_03940</name>
</gene>
<accession>S5YWK9</accession>
<reference evidence="1 2" key="1">
    <citation type="journal article" date="2014" name="Genome Announc.">
        <title>Complete Genome Sequence of the Thermophilic Polychlorinated Biphenyl Degrader Geobacillus sp. Strain JF8 (NBRC 109937).</title>
        <authorList>
            <person name="Shintani M."/>
            <person name="Ohtsubo Y."/>
            <person name="Fukuda K."/>
            <person name="Hosoyama A."/>
            <person name="Ohji S."/>
            <person name="Yamazoe A."/>
            <person name="Fujita N."/>
            <person name="Nagata Y."/>
            <person name="Tsuda M."/>
            <person name="Hatta T."/>
            <person name="Kimbara K."/>
        </authorList>
    </citation>
    <scope>NUCLEOTIDE SEQUENCE [LARGE SCALE GENOMIC DNA]</scope>
    <source>
        <strain evidence="1 2">JF8</strain>
    </source>
</reference>
<dbReference type="Proteomes" id="UP000015500">
    <property type="component" value="Chromosome"/>
</dbReference>
<dbReference type="EMBL" id="CP006254">
    <property type="protein sequence ID" value="AGT31094.1"/>
    <property type="molecule type" value="Genomic_DNA"/>
</dbReference>
<dbReference type="AlphaFoldDB" id="S5YWK9"/>
<name>S5YWK9_GEOG3</name>
<keyword evidence="2" id="KW-1185">Reference proteome</keyword>
<evidence type="ECO:0000313" key="2">
    <source>
        <dbReference type="Proteomes" id="UP000015500"/>
    </source>
</evidence>
<dbReference type="KEGG" id="gjf:M493_03940"/>
<proteinExistence type="predicted"/>